<dbReference type="InterPro" id="IPR012336">
    <property type="entry name" value="Thioredoxin-like_fold"/>
</dbReference>
<dbReference type="RefSeq" id="WP_304374800.1">
    <property type="nucleotide sequence ID" value="NZ_JAUOZU010000002.1"/>
</dbReference>
<dbReference type="CDD" id="cd03023">
    <property type="entry name" value="DsbA_Com1_like"/>
    <property type="match status" value="1"/>
</dbReference>
<evidence type="ECO:0000256" key="3">
    <source>
        <dbReference type="ARBA" id="ARBA00022729"/>
    </source>
</evidence>
<sequence length="204" mass="21986">MLTRRKTLALSLATIATSAMVGRAHAAQPTKSEVFFDRDAPVLGNPKGDVTVAEYFDYQCPYCKKSYDMVRRVVASDGNVRLLMKDWPVFGEVSAYAAQAALGAAEIGRYEAALDGLMRHDGKLDHEEVQSILADAGIGMPALIEAVNAKSGKINGLLDRNYAQAMAFNFIGTPSFVIGKDLYPGVLDEKALTAAIAKARKEKA</sequence>
<feature type="domain" description="Thioredoxin" evidence="8">
    <location>
        <begin position="13"/>
        <end position="201"/>
    </location>
</feature>
<comment type="similarity">
    <text evidence="2">Belongs to the thioredoxin family. DsbA subfamily.</text>
</comment>
<dbReference type="PANTHER" id="PTHR13887">
    <property type="entry name" value="GLUTATHIONE S-TRANSFERASE KAPPA"/>
    <property type="match status" value="1"/>
</dbReference>
<dbReference type="InterPro" id="IPR036249">
    <property type="entry name" value="Thioredoxin-like_sf"/>
</dbReference>
<comment type="function">
    <text evidence="1">May be required for disulfide bond formation in some proteins.</text>
</comment>
<evidence type="ECO:0000256" key="1">
    <source>
        <dbReference type="ARBA" id="ARBA00003565"/>
    </source>
</evidence>
<dbReference type="SUPFAM" id="SSF52833">
    <property type="entry name" value="Thioredoxin-like"/>
    <property type="match status" value="1"/>
</dbReference>
<gene>
    <name evidence="9" type="ORF">Q4481_03000</name>
</gene>
<comment type="caution">
    <text evidence="9">The sequence shown here is derived from an EMBL/GenBank/DDBJ whole genome shotgun (WGS) entry which is preliminary data.</text>
</comment>
<name>A0ABT8YGW0_9HYPH</name>
<evidence type="ECO:0000256" key="7">
    <source>
        <dbReference type="SAM" id="SignalP"/>
    </source>
</evidence>
<reference evidence="9" key="1">
    <citation type="journal article" date="2015" name="Int. J. Syst. Evol. Microbiol.">
        <title>Rhizobium alvei sp. nov., isolated from a freshwater river.</title>
        <authorList>
            <person name="Sheu S.Y."/>
            <person name="Huang H.W."/>
            <person name="Young C.C."/>
            <person name="Chen W.M."/>
        </authorList>
    </citation>
    <scope>NUCLEOTIDE SEQUENCE</scope>
    <source>
        <strain evidence="9">TNR-22</strain>
    </source>
</reference>
<evidence type="ECO:0000313" key="10">
    <source>
        <dbReference type="Proteomes" id="UP001174932"/>
    </source>
</evidence>
<feature type="signal peptide" evidence="7">
    <location>
        <begin position="1"/>
        <end position="26"/>
    </location>
</feature>
<organism evidence="9 10">
    <name type="scientific">Rhizobium alvei</name>
    <dbReference type="NCBI Taxonomy" id="1132659"/>
    <lineage>
        <taxon>Bacteria</taxon>
        <taxon>Pseudomonadati</taxon>
        <taxon>Pseudomonadota</taxon>
        <taxon>Alphaproteobacteria</taxon>
        <taxon>Hyphomicrobiales</taxon>
        <taxon>Rhizobiaceae</taxon>
        <taxon>Rhizobium/Agrobacterium group</taxon>
        <taxon>Rhizobium</taxon>
    </lineage>
</organism>
<dbReference type="Proteomes" id="UP001174932">
    <property type="component" value="Unassembled WGS sequence"/>
</dbReference>
<feature type="chain" id="PRO_5047413911" evidence="7">
    <location>
        <begin position="27"/>
        <end position="204"/>
    </location>
</feature>
<dbReference type="Gene3D" id="3.40.30.10">
    <property type="entry name" value="Glutaredoxin"/>
    <property type="match status" value="1"/>
</dbReference>
<protein>
    <submittedName>
        <fullName evidence="9">DsbA family protein</fullName>
    </submittedName>
</protein>
<keyword evidence="4" id="KW-0560">Oxidoreductase</keyword>
<evidence type="ECO:0000259" key="8">
    <source>
        <dbReference type="PROSITE" id="PS51352"/>
    </source>
</evidence>
<keyword evidence="10" id="KW-1185">Reference proteome</keyword>
<dbReference type="PANTHER" id="PTHR13887:SF14">
    <property type="entry name" value="DISULFIDE BOND FORMATION PROTEIN D"/>
    <property type="match status" value="1"/>
</dbReference>
<evidence type="ECO:0000256" key="4">
    <source>
        <dbReference type="ARBA" id="ARBA00023002"/>
    </source>
</evidence>
<keyword evidence="6" id="KW-0676">Redox-active center</keyword>
<dbReference type="Pfam" id="PF13462">
    <property type="entry name" value="Thioredoxin_4"/>
    <property type="match status" value="1"/>
</dbReference>
<reference evidence="9" key="2">
    <citation type="submission" date="2023-07" db="EMBL/GenBank/DDBJ databases">
        <authorList>
            <person name="Shen H."/>
        </authorList>
    </citation>
    <scope>NUCLEOTIDE SEQUENCE</scope>
    <source>
        <strain evidence="9">TNR-22</strain>
    </source>
</reference>
<dbReference type="EMBL" id="JAUOZU010000002">
    <property type="protein sequence ID" value="MDO6962907.1"/>
    <property type="molecule type" value="Genomic_DNA"/>
</dbReference>
<keyword evidence="3 7" id="KW-0732">Signal</keyword>
<proteinExistence type="inferred from homology"/>
<evidence type="ECO:0000313" key="9">
    <source>
        <dbReference type="EMBL" id="MDO6962907.1"/>
    </source>
</evidence>
<evidence type="ECO:0000256" key="5">
    <source>
        <dbReference type="ARBA" id="ARBA00023157"/>
    </source>
</evidence>
<accession>A0ABT8YGW0</accession>
<dbReference type="PROSITE" id="PS51352">
    <property type="entry name" value="THIOREDOXIN_2"/>
    <property type="match status" value="1"/>
</dbReference>
<keyword evidence="5" id="KW-1015">Disulfide bond</keyword>
<evidence type="ECO:0000256" key="6">
    <source>
        <dbReference type="ARBA" id="ARBA00023284"/>
    </source>
</evidence>
<dbReference type="InterPro" id="IPR013766">
    <property type="entry name" value="Thioredoxin_domain"/>
</dbReference>
<evidence type="ECO:0000256" key="2">
    <source>
        <dbReference type="ARBA" id="ARBA00005791"/>
    </source>
</evidence>